<dbReference type="PRINTS" id="PR00032">
    <property type="entry name" value="HTHARAC"/>
</dbReference>
<dbReference type="RefSeq" id="WP_132013275.1">
    <property type="nucleotide sequence ID" value="NZ_SLUN01000004.1"/>
</dbReference>
<dbReference type="InterPro" id="IPR020449">
    <property type="entry name" value="Tscrpt_reg_AraC-type_HTH"/>
</dbReference>
<feature type="domain" description="HTH araC/xylS-type" evidence="5">
    <location>
        <begin position="159"/>
        <end position="257"/>
    </location>
</feature>
<dbReference type="GO" id="GO:0000160">
    <property type="term" value="P:phosphorelay signal transduction system"/>
    <property type="evidence" value="ECO:0007669"/>
    <property type="project" value="InterPro"/>
</dbReference>
<dbReference type="SUPFAM" id="SSF52172">
    <property type="entry name" value="CheY-like"/>
    <property type="match status" value="1"/>
</dbReference>
<dbReference type="PROSITE" id="PS00041">
    <property type="entry name" value="HTH_ARAC_FAMILY_1"/>
    <property type="match status" value="1"/>
</dbReference>
<dbReference type="InterPro" id="IPR009057">
    <property type="entry name" value="Homeodomain-like_sf"/>
</dbReference>
<dbReference type="InterPro" id="IPR018060">
    <property type="entry name" value="HTH_AraC"/>
</dbReference>
<dbReference type="InterPro" id="IPR011006">
    <property type="entry name" value="CheY-like_superfamily"/>
</dbReference>
<evidence type="ECO:0000256" key="3">
    <source>
        <dbReference type="ARBA" id="ARBA00023163"/>
    </source>
</evidence>
<dbReference type="SMART" id="SM00448">
    <property type="entry name" value="REC"/>
    <property type="match status" value="1"/>
</dbReference>
<dbReference type="PANTHER" id="PTHR43280:SF28">
    <property type="entry name" value="HTH-TYPE TRANSCRIPTIONAL ACTIVATOR RHAS"/>
    <property type="match status" value="1"/>
</dbReference>
<comment type="caution">
    <text evidence="7">The sequence shown here is derived from an EMBL/GenBank/DDBJ whole genome shotgun (WGS) entry which is preliminary data.</text>
</comment>
<keyword evidence="1" id="KW-0805">Transcription regulation</keyword>
<dbReference type="AlphaFoldDB" id="A0A4R1S671"/>
<protein>
    <submittedName>
        <fullName evidence="7">Two-component system response regulator YesN</fullName>
    </submittedName>
</protein>
<accession>A0A4R1S671</accession>
<dbReference type="Gene3D" id="1.10.10.60">
    <property type="entry name" value="Homeodomain-like"/>
    <property type="match status" value="2"/>
</dbReference>
<evidence type="ECO:0000313" key="8">
    <source>
        <dbReference type="Proteomes" id="UP000295008"/>
    </source>
</evidence>
<dbReference type="InterPro" id="IPR018062">
    <property type="entry name" value="HTH_AraC-typ_CS"/>
</dbReference>
<dbReference type="CDD" id="cd17536">
    <property type="entry name" value="REC_YesN-like"/>
    <property type="match status" value="1"/>
</dbReference>
<dbReference type="SUPFAM" id="SSF46689">
    <property type="entry name" value="Homeodomain-like"/>
    <property type="match status" value="2"/>
</dbReference>
<evidence type="ECO:0000313" key="7">
    <source>
        <dbReference type="EMBL" id="TCL74290.1"/>
    </source>
</evidence>
<keyword evidence="4" id="KW-0597">Phosphoprotein</keyword>
<organism evidence="7 8">
    <name type="scientific">Hydrogenispora ethanolica</name>
    <dbReference type="NCBI Taxonomy" id="1082276"/>
    <lineage>
        <taxon>Bacteria</taxon>
        <taxon>Bacillati</taxon>
        <taxon>Bacillota</taxon>
        <taxon>Hydrogenispora</taxon>
    </lineage>
</organism>
<evidence type="ECO:0000256" key="4">
    <source>
        <dbReference type="PROSITE-ProRule" id="PRU00169"/>
    </source>
</evidence>
<dbReference type="InterPro" id="IPR001789">
    <property type="entry name" value="Sig_transdc_resp-reg_receiver"/>
</dbReference>
<dbReference type="PROSITE" id="PS01124">
    <property type="entry name" value="HTH_ARAC_FAMILY_2"/>
    <property type="match status" value="1"/>
</dbReference>
<dbReference type="GO" id="GO:0003700">
    <property type="term" value="F:DNA-binding transcription factor activity"/>
    <property type="evidence" value="ECO:0007669"/>
    <property type="project" value="InterPro"/>
</dbReference>
<evidence type="ECO:0000256" key="1">
    <source>
        <dbReference type="ARBA" id="ARBA00023015"/>
    </source>
</evidence>
<evidence type="ECO:0000256" key="2">
    <source>
        <dbReference type="ARBA" id="ARBA00023125"/>
    </source>
</evidence>
<evidence type="ECO:0000259" key="6">
    <source>
        <dbReference type="PROSITE" id="PS50110"/>
    </source>
</evidence>
<dbReference type="EMBL" id="SLUN01000004">
    <property type="protein sequence ID" value="TCL74290.1"/>
    <property type="molecule type" value="Genomic_DNA"/>
</dbReference>
<proteinExistence type="predicted"/>
<reference evidence="7 8" key="1">
    <citation type="submission" date="2019-03" db="EMBL/GenBank/DDBJ databases">
        <title>Genomic Encyclopedia of Type Strains, Phase IV (KMG-IV): sequencing the most valuable type-strain genomes for metagenomic binning, comparative biology and taxonomic classification.</title>
        <authorList>
            <person name="Goeker M."/>
        </authorList>
    </citation>
    <scope>NUCLEOTIDE SEQUENCE [LARGE SCALE GENOMIC DNA]</scope>
    <source>
        <strain evidence="7 8">LX-B</strain>
    </source>
</reference>
<dbReference type="Proteomes" id="UP000295008">
    <property type="component" value="Unassembled WGS sequence"/>
</dbReference>
<dbReference type="OrthoDB" id="159632at2"/>
<dbReference type="GO" id="GO:0043565">
    <property type="term" value="F:sequence-specific DNA binding"/>
    <property type="evidence" value="ECO:0007669"/>
    <property type="project" value="InterPro"/>
</dbReference>
<evidence type="ECO:0000259" key="5">
    <source>
        <dbReference type="PROSITE" id="PS01124"/>
    </source>
</evidence>
<dbReference type="Pfam" id="PF00072">
    <property type="entry name" value="Response_reg"/>
    <property type="match status" value="1"/>
</dbReference>
<dbReference type="PANTHER" id="PTHR43280">
    <property type="entry name" value="ARAC-FAMILY TRANSCRIPTIONAL REGULATOR"/>
    <property type="match status" value="1"/>
</dbReference>
<dbReference type="PROSITE" id="PS50110">
    <property type="entry name" value="RESPONSE_REGULATORY"/>
    <property type="match status" value="1"/>
</dbReference>
<feature type="domain" description="Response regulatory" evidence="6">
    <location>
        <begin position="3"/>
        <end position="120"/>
    </location>
</feature>
<dbReference type="SMART" id="SM00342">
    <property type="entry name" value="HTH_ARAC"/>
    <property type="match status" value="1"/>
</dbReference>
<keyword evidence="8" id="KW-1185">Reference proteome</keyword>
<sequence>MYQVMIVDDEPSALDELALYINRVGPEFHVTAKAQGAEDALFSLEMTSPDLVITDIRMPVTDGLTLLQQIRETGWEGFAAIVTGYEDFSYAQQAMRLGVFEYILKPVFSDDIQALLQRTKQLLDNEQMKKDKLRDEIQAELYHQSLEGNGDCHIPSYLGQAKAFIKEHFAEPLSLSKIAKQVAVNPAYLSYSFTKYCGQNFLEYLTQYRIAKAKELLIQTSFQIQEVAHQIGYTDISYFTRVFRRETGLTPGGFRSLHRKQQ</sequence>
<name>A0A4R1S671_HYDET</name>
<feature type="modified residue" description="4-aspartylphosphate" evidence="4">
    <location>
        <position position="55"/>
    </location>
</feature>
<keyword evidence="2" id="KW-0238">DNA-binding</keyword>
<gene>
    <name evidence="7" type="ORF">EDC14_1004228</name>
</gene>
<keyword evidence="3" id="KW-0804">Transcription</keyword>
<dbReference type="Gene3D" id="3.40.50.2300">
    <property type="match status" value="1"/>
</dbReference>
<dbReference type="Pfam" id="PF12833">
    <property type="entry name" value="HTH_18"/>
    <property type="match status" value="1"/>
</dbReference>